<feature type="domain" description="ESF1 RRM" evidence="7">
    <location>
        <begin position="155"/>
        <end position="297"/>
    </location>
</feature>
<dbReference type="Pfam" id="PF08159">
    <property type="entry name" value="NUC153"/>
    <property type="match status" value="1"/>
</dbReference>
<protein>
    <recommendedName>
        <fullName evidence="10">ESF1-like protein</fullName>
    </recommendedName>
</protein>
<evidence type="ECO:0008006" key="10">
    <source>
        <dbReference type="Google" id="ProtNLM"/>
    </source>
</evidence>
<comment type="subcellular location">
    <subcellularLocation>
        <location evidence="1">Nucleus</location>
        <location evidence="1">Nucleolus</location>
    </subcellularLocation>
</comment>
<organism evidence="8 9">
    <name type="scientific">Henosepilachna vigintioctopunctata</name>
    <dbReference type="NCBI Taxonomy" id="420089"/>
    <lineage>
        <taxon>Eukaryota</taxon>
        <taxon>Metazoa</taxon>
        <taxon>Ecdysozoa</taxon>
        <taxon>Arthropoda</taxon>
        <taxon>Hexapoda</taxon>
        <taxon>Insecta</taxon>
        <taxon>Pterygota</taxon>
        <taxon>Neoptera</taxon>
        <taxon>Endopterygota</taxon>
        <taxon>Coleoptera</taxon>
        <taxon>Polyphaga</taxon>
        <taxon>Cucujiformia</taxon>
        <taxon>Coccinelloidea</taxon>
        <taxon>Coccinellidae</taxon>
        <taxon>Epilachninae</taxon>
        <taxon>Epilachnini</taxon>
        <taxon>Henosepilachna</taxon>
    </lineage>
</organism>
<accession>A0AAW1UUC0</accession>
<keyword evidence="9" id="KW-1185">Reference proteome</keyword>
<feature type="region of interest" description="Disordered" evidence="5">
    <location>
        <begin position="532"/>
        <end position="553"/>
    </location>
</feature>
<comment type="similarity">
    <text evidence="2">Belongs to the ESF1 family.</text>
</comment>
<reference evidence="8 9" key="1">
    <citation type="submission" date="2023-03" db="EMBL/GenBank/DDBJ databases">
        <title>Genome insight into feeding habits of ladybird beetles.</title>
        <authorList>
            <person name="Li H.-S."/>
            <person name="Huang Y.-H."/>
            <person name="Pang H."/>
        </authorList>
    </citation>
    <scope>NUCLEOTIDE SEQUENCE [LARGE SCALE GENOMIC DNA]</scope>
    <source>
        <strain evidence="8">SYSU_2023b</strain>
        <tissue evidence="8">Whole body</tissue>
    </source>
</reference>
<name>A0AAW1UUC0_9CUCU</name>
<evidence type="ECO:0000313" key="8">
    <source>
        <dbReference type="EMBL" id="KAK9883592.1"/>
    </source>
</evidence>
<evidence type="ECO:0000256" key="3">
    <source>
        <dbReference type="ARBA" id="ARBA00023054"/>
    </source>
</evidence>
<comment type="caution">
    <text evidence="8">The sequence shown here is derived from an EMBL/GenBank/DDBJ whole genome shotgun (WGS) entry which is preliminary data.</text>
</comment>
<proteinExistence type="inferred from homology"/>
<gene>
    <name evidence="8" type="ORF">WA026_001768</name>
</gene>
<feature type="region of interest" description="Disordered" evidence="5">
    <location>
        <begin position="211"/>
        <end position="230"/>
    </location>
</feature>
<dbReference type="Pfam" id="PF25121">
    <property type="entry name" value="RRM_ESF1"/>
    <property type="match status" value="1"/>
</dbReference>
<feature type="compositionally biased region" description="Acidic residues" evidence="5">
    <location>
        <begin position="73"/>
        <end position="82"/>
    </location>
</feature>
<evidence type="ECO:0000256" key="1">
    <source>
        <dbReference type="ARBA" id="ARBA00004604"/>
    </source>
</evidence>
<dbReference type="AlphaFoldDB" id="A0AAW1UUC0"/>
<keyword evidence="4" id="KW-0539">Nucleus</keyword>
<dbReference type="InterPro" id="IPR012580">
    <property type="entry name" value="NUC153"/>
</dbReference>
<feature type="region of interest" description="Disordered" evidence="5">
    <location>
        <begin position="435"/>
        <end position="467"/>
    </location>
</feature>
<feature type="region of interest" description="Disordered" evidence="5">
    <location>
        <begin position="42"/>
        <end position="84"/>
    </location>
</feature>
<evidence type="ECO:0000256" key="5">
    <source>
        <dbReference type="SAM" id="MobiDB-lite"/>
    </source>
</evidence>
<feature type="domain" description="NUC153" evidence="6">
    <location>
        <begin position="560"/>
        <end position="588"/>
    </location>
</feature>
<dbReference type="Proteomes" id="UP001431783">
    <property type="component" value="Unassembled WGS sequence"/>
</dbReference>
<dbReference type="PANTHER" id="PTHR12202:SF0">
    <property type="entry name" value="ESF1 HOMOLOG"/>
    <property type="match status" value="1"/>
</dbReference>
<dbReference type="GO" id="GO:0006364">
    <property type="term" value="P:rRNA processing"/>
    <property type="evidence" value="ECO:0007669"/>
    <property type="project" value="InterPro"/>
</dbReference>
<dbReference type="EMBL" id="JARQZJ010000091">
    <property type="protein sequence ID" value="KAK9883592.1"/>
    <property type="molecule type" value="Genomic_DNA"/>
</dbReference>
<evidence type="ECO:0000259" key="7">
    <source>
        <dbReference type="Pfam" id="PF25121"/>
    </source>
</evidence>
<evidence type="ECO:0000313" key="9">
    <source>
        <dbReference type="Proteomes" id="UP001431783"/>
    </source>
</evidence>
<evidence type="ECO:0000259" key="6">
    <source>
        <dbReference type="Pfam" id="PF08159"/>
    </source>
</evidence>
<feature type="compositionally biased region" description="Basic residues" evidence="5">
    <location>
        <begin position="441"/>
        <end position="451"/>
    </location>
</feature>
<dbReference type="PANTHER" id="PTHR12202">
    <property type="entry name" value="ESF1 HOMOLOG"/>
    <property type="match status" value="1"/>
</dbReference>
<evidence type="ECO:0000256" key="4">
    <source>
        <dbReference type="ARBA" id="ARBA00023242"/>
    </source>
</evidence>
<keyword evidence="3" id="KW-0175">Coiled coil</keyword>
<sequence length="611" mass="71773">MEDDRFKHISNDAKFRRIPKKEQKVKIDSRFQSMFDDQKFKQEYKVDQRGRPIKGSSTHDLKRYYHLSSSEESSLEEDETHESDELKKLHVDDKKVCSKVKQKLKNLKVNYARGEKALFSESSSDDESELDECEESIEHRWGELDAEADTTEEITHRLAVCNMDWDRIHAVDIWVLLNSFLPPGGEIQSVKIYLSEFGKKRLLEEDISGPTELRESKLEDEAEETEEGSDYHMEKLRQYQLNRLKYYYAVVSFSDANAANKVYIECDGMEYESSATRLDLRFIPDSLQFDEEPKEVCDKMPEMKKYQPRFFITTALQQAKVDLTWDETDPDRIDFTEKLNSGKIEDVEQAVLQNYLGSGSEDDSEEEQYASDKIECENPVEKYRALLQSIEEKEKEKQSRDIQMEVTWGLETEKRTKELVKKKIAEKEEKTPFQQYLDKRKEKRKEKKKLKNLANGNNLDEDSDIPSDIDMNDPFFAEEFNNSEFAKKKGKNKNTQITKHDEIDERKQAELELLLMNDERDDRKHFNLKSILQTEGPKKSKRKETVEESKDDDFEVDVSDARFSAIYSNHHFNIDPSDPHYKKTKGMETLINENLKGELKETQSNLQKKIK</sequence>
<evidence type="ECO:0000256" key="2">
    <source>
        <dbReference type="ARBA" id="ARBA00009087"/>
    </source>
</evidence>
<dbReference type="GO" id="GO:0005730">
    <property type="term" value="C:nucleolus"/>
    <property type="evidence" value="ECO:0007669"/>
    <property type="project" value="UniProtKB-SubCell"/>
</dbReference>
<dbReference type="InterPro" id="IPR056750">
    <property type="entry name" value="RRM_ESF1"/>
</dbReference>
<dbReference type="GO" id="GO:0003723">
    <property type="term" value="F:RNA binding"/>
    <property type="evidence" value="ECO:0007669"/>
    <property type="project" value="TreeGrafter"/>
</dbReference>
<dbReference type="InterPro" id="IPR039754">
    <property type="entry name" value="Esf1"/>
</dbReference>